<protein>
    <recommendedName>
        <fullName evidence="1">non-specific serine/threonine protein kinase</fullName>
        <ecNumber evidence="1">2.7.11.1</ecNumber>
    </recommendedName>
</protein>
<evidence type="ECO:0000256" key="2">
    <source>
        <dbReference type="ARBA" id="ARBA00022527"/>
    </source>
</evidence>
<organism evidence="9 10">
    <name type="scientific">Jatropha curcas</name>
    <name type="common">Barbados nut</name>
    <dbReference type="NCBI Taxonomy" id="180498"/>
    <lineage>
        <taxon>Eukaryota</taxon>
        <taxon>Viridiplantae</taxon>
        <taxon>Streptophyta</taxon>
        <taxon>Embryophyta</taxon>
        <taxon>Tracheophyta</taxon>
        <taxon>Spermatophyta</taxon>
        <taxon>Magnoliopsida</taxon>
        <taxon>eudicotyledons</taxon>
        <taxon>Gunneridae</taxon>
        <taxon>Pentapetalae</taxon>
        <taxon>rosids</taxon>
        <taxon>fabids</taxon>
        <taxon>Malpighiales</taxon>
        <taxon>Euphorbiaceae</taxon>
        <taxon>Crotonoideae</taxon>
        <taxon>Jatropheae</taxon>
        <taxon>Jatropha</taxon>
    </lineage>
</organism>
<dbReference type="PANTHER" id="PTHR44167:SF23">
    <property type="entry name" value="CDC7 KINASE, ISOFORM A-RELATED"/>
    <property type="match status" value="1"/>
</dbReference>
<evidence type="ECO:0000256" key="6">
    <source>
        <dbReference type="ARBA" id="ARBA00022840"/>
    </source>
</evidence>
<feature type="region of interest" description="Disordered" evidence="7">
    <location>
        <begin position="630"/>
        <end position="662"/>
    </location>
</feature>
<feature type="domain" description="Protein kinase" evidence="8">
    <location>
        <begin position="480"/>
        <end position="847"/>
    </location>
</feature>
<feature type="compositionally biased region" description="Polar residues" evidence="7">
    <location>
        <begin position="871"/>
        <end position="881"/>
    </location>
</feature>
<keyword evidence="4" id="KW-0547">Nucleotide-binding</keyword>
<dbReference type="GO" id="GO:0005634">
    <property type="term" value="C:nucleus"/>
    <property type="evidence" value="ECO:0007669"/>
    <property type="project" value="TreeGrafter"/>
</dbReference>
<keyword evidence="10" id="KW-1185">Reference proteome</keyword>
<evidence type="ECO:0000313" key="10">
    <source>
        <dbReference type="Proteomes" id="UP000027138"/>
    </source>
</evidence>
<dbReference type="Pfam" id="PF00069">
    <property type="entry name" value="Pkinase"/>
    <property type="match status" value="2"/>
</dbReference>
<dbReference type="PROSITE" id="PS00108">
    <property type="entry name" value="PROTEIN_KINASE_ST"/>
    <property type="match status" value="1"/>
</dbReference>
<evidence type="ECO:0000256" key="5">
    <source>
        <dbReference type="ARBA" id="ARBA00022777"/>
    </source>
</evidence>
<keyword evidence="3" id="KW-0808">Transferase</keyword>
<dbReference type="EMBL" id="KK914336">
    <property type="protein sequence ID" value="KDP39941.1"/>
    <property type="molecule type" value="Genomic_DNA"/>
</dbReference>
<dbReference type="PROSITE" id="PS50011">
    <property type="entry name" value="PROTEIN_KINASE_DOM"/>
    <property type="match status" value="1"/>
</dbReference>
<dbReference type="Gene3D" id="3.30.200.20">
    <property type="entry name" value="Phosphorylase Kinase, domain 1"/>
    <property type="match status" value="1"/>
</dbReference>
<dbReference type="InterPro" id="IPR000719">
    <property type="entry name" value="Prot_kinase_dom"/>
</dbReference>
<accession>A0A067KUQ1</accession>
<dbReference type="GO" id="GO:0004674">
    <property type="term" value="F:protein serine/threonine kinase activity"/>
    <property type="evidence" value="ECO:0007669"/>
    <property type="project" value="UniProtKB-KW"/>
</dbReference>
<gene>
    <name evidence="9" type="ORF">JCGZ_03472</name>
</gene>
<dbReference type="EC" id="2.7.11.1" evidence="1"/>
<keyword evidence="5" id="KW-0418">Kinase</keyword>
<sequence length="892" mass="100823">MQTHHPNSQLALLDSVSAVTNTADSESQKAWYILALLISIGRPTSTLELASRCTLFRATPEIIRSLCSIPNSPITLTSSNSSNGFFVTVSLIGLFAFQRFISNINLTDAFVNRIERVHISGTLLEDVMRMYLRKRKRIGFDFGEADEKHRSVSPRSKRIRNDCAKVHFVTNDVNISINAEPSFMSIKLNNILPPPDLFTKTIRNKLVYRRRNVKQVEDGTHTSIVERMEHKRIMAPVLDEESALMRTTLDSQVVCQEAEVEEVDLKSRTDVDATSYREDFRQSSVIPMVHASANDACDAANDCYIEAVETELKEEELLNDSSNIKQEENFYHPINTVLLGVPIESVCTKKNELIPLGKELTNAKNQTYYPISKLSVVQEQLSKPSAKMKLTFGNVMTPPRQQNVDQSLVGSKVVSTPKEKQEVKRNLMEIDMAQKSKEKRGDIYIKEGRKNAAPVSPLELTVANWQNGTETKDLPYFESYIVEEEEGSGGYGTVYRARRKSDGATVAIKCPHENAHRHHVSNELRMLERFGGKNFVIKYEGCFKSGNSDCFVLEHVEHDRPEVLKKEIDIFQLRWYGYCMFRALASLHKQGIVHRDVKPGNFLFSRKANKGYLIDFNLAMDLRQKYGTTNKSKTGNDVSLNHNTLPNTKSIPPAKSRRFPNSKSLDVVNLKSMKGLKPTLEPKNQKKRAVDRTKAQNDLSGWNIMKSQGADGSGITSAKDVLFRSTHQGPKVDIWSAGVTLLYLMIGRTPFYGDPEQNIKDIAKLRGSEDLWEVSKLHDRELSFPAELYKLQSLPSVSLREWCKINTKRREFNEIIPSSLIDLVDKCLTVNPRLRISAEDALKHEFFVPCHEGLRKQRLLRQGLSLETGTSLPLHGQSTGNGVPVKISHQQS</sequence>
<dbReference type="InterPro" id="IPR008271">
    <property type="entry name" value="Ser/Thr_kinase_AS"/>
</dbReference>
<dbReference type="GO" id="GO:0044773">
    <property type="term" value="P:mitotic DNA damage checkpoint signaling"/>
    <property type="evidence" value="ECO:0007669"/>
    <property type="project" value="TreeGrafter"/>
</dbReference>
<dbReference type="SMART" id="SM00220">
    <property type="entry name" value="S_TKc"/>
    <property type="match status" value="1"/>
</dbReference>
<evidence type="ECO:0000256" key="1">
    <source>
        <dbReference type="ARBA" id="ARBA00012513"/>
    </source>
</evidence>
<reference evidence="9 10" key="1">
    <citation type="journal article" date="2014" name="PLoS ONE">
        <title>Global Analysis of Gene Expression Profiles in Physic Nut (Jatropha curcas L.) Seedlings Exposed to Salt Stress.</title>
        <authorList>
            <person name="Zhang L."/>
            <person name="Zhang C."/>
            <person name="Wu P."/>
            <person name="Chen Y."/>
            <person name="Li M."/>
            <person name="Jiang H."/>
            <person name="Wu G."/>
        </authorList>
    </citation>
    <scope>NUCLEOTIDE SEQUENCE [LARGE SCALE GENOMIC DNA]</scope>
    <source>
        <strain evidence="10">cv. GZQX0401</strain>
        <tissue evidence="9">Young leaves</tissue>
    </source>
</reference>
<evidence type="ECO:0000259" key="8">
    <source>
        <dbReference type="PROSITE" id="PS50011"/>
    </source>
</evidence>
<feature type="region of interest" description="Disordered" evidence="7">
    <location>
        <begin position="871"/>
        <end position="892"/>
    </location>
</feature>
<keyword evidence="2" id="KW-0723">Serine/threonine-protein kinase</keyword>
<dbReference type="FunFam" id="1.10.510.10:FF:001893">
    <property type="entry name" value="Probable serine/threonine-protein kinase DDB_G0291918"/>
    <property type="match status" value="1"/>
</dbReference>
<dbReference type="STRING" id="180498.A0A067KUQ1"/>
<name>A0A067KUQ1_JATCU</name>
<dbReference type="Proteomes" id="UP000027138">
    <property type="component" value="Unassembled WGS sequence"/>
</dbReference>
<evidence type="ECO:0000256" key="4">
    <source>
        <dbReference type="ARBA" id="ARBA00022741"/>
    </source>
</evidence>
<proteinExistence type="predicted"/>
<keyword evidence="6" id="KW-0067">ATP-binding</keyword>
<evidence type="ECO:0000313" key="9">
    <source>
        <dbReference type="EMBL" id="KDP39941.1"/>
    </source>
</evidence>
<dbReference type="Gene3D" id="1.10.510.10">
    <property type="entry name" value="Transferase(Phosphotransferase) domain 1"/>
    <property type="match status" value="1"/>
</dbReference>
<feature type="compositionally biased region" description="Polar residues" evidence="7">
    <location>
        <begin position="630"/>
        <end position="650"/>
    </location>
</feature>
<dbReference type="PANTHER" id="PTHR44167">
    <property type="entry name" value="OVARIAN-SPECIFIC SERINE/THREONINE-PROTEIN KINASE LOK-RELATED"/>
    <property type="match status" value="1"/>
</dbReference>
<evidence type="ECO:0000256" key="3">
    <source>
        <dbReference type="ARBA" id="ARBA00022679"/>
    </source>
</evidence>
<dbReference type="SUPFAM" id="SSF56112">
    <property type="entry name" value="Protein kinase-like (PK-like)"/>
    <property type="match status" value="1"/>
</dbReference>
<dbReference type="AlphaFoldDB" id="A0A067KUQ1"/>
<dbReference type="OrthoDB" id="10020333at2759"/>
<dbReference type="InterPro" id="IPR011009">
    <property type="entry name" value="Kinase-like_dom_sf"/>
</dbReference>
<dbReference type="GO" id="GO:0005524">
    <property type="term" value="F:ATP binding"/>
    <property type="evidence" value="ECO:0007669"/>
    <property type="project" value="UniProtKB-KW"/>
</dbReference>
<evidence type="ECO:0000256" key="7">
    <source>
        <dbReference type="SAM" id="MobiDB-lite"/>
    </source>
</evidence>